<dbReference type="Proteomes" id="UP000814033">
    <property type="component" value="Unassembled WGS sequence"/>
</dbReference>
<sequence>MSPHDIYKDQLATLGYGQAIWEPKPTDGTPVAIGDVGYMLFGGFHRLFNIHQSAEVQNNDVPEYFEQLSIDPGRVFDRELKAGAYCSRSVHVHAVSARARSRHSPVSLAGGEVSFSTSRQLGAILALPQSAHRRDTLMHRAYTAYIREHCDRWLAFAHYKYVDVELDDLVLVTGCDLAKSWATAAFMGNETNAAASLTIDVGSIANVSASFGMSWKNVQNVIYNWGPAEDLSTSGVDRSSTNAEVGTSSATGGSQFSLTSSQIALAASEVWDQCIFIRGFHMKNRIGSLFPKKLVAFARFKDLEKRGDDDSRPKTPSVVLDPPEVSDNREEREIRYLGEDKVCACCTGFSALSYIRLYKQRSSLHGPLLDYILKARMVSICAWPGWSRAEWA</sequence>
<organism evidence="1 2">
    <name type="scientific">Auriscalpium vulgare</name>
    <dbReference type="NCBI Taxonomy" id="40419"/>
    <lineage>
        <taxon>Eukaryota</taxon>
        <taxon>Fungi</taxon>
        <taxon>Dikarya</taxon>
        <taxon>Basidiomycota</taxon>
        <taxon>Agaricomycotina</taxon>
        <taxon>Agaricomycetes</taxon>
        <taxon>Russulales</taxon>
        <taxon>Auriscalpiaceae</taxon>
        <taxon>Auriscalpium</taxon>
    </lineage>
</organism>
<accession>A0ACB8RLH6</accession>
<evidence type="ECO:0000313" key="2">
    <source>
        <dbReference type="Proteomes" id="UP000814033"/>
    </source>
</evidence>
<protein>
    <submittedName>
        <fullName evidence="1">Uncharacterized protein</fullName>
    </submittedName>
</protein>
<evidence type="ECO:0000313" key="1">
    <source>
        <dbReference type="EMBL" id="KAI0044757.1"/>
    </source>
</evidence>
<gene>
    <name evidence="1" type="ORF">FA95DRAFT_1622960</name>
</gene>
<reference evidence="1" key="2">
    <citation type="journal article" date="2022" name="New Phytol.">
        <title>Evolutionary transition to the ectomycorrhizal habit in the genomes of a hyperdiverse lineage of mushroom-forming fungi.</title>
        <authorList>
            <person name="Looney B."/>
            <person name="Miyauchi S."/>
            <person name="Morin E."/>
            <person name="Drula E."/>
            <person name="Courty P.E."/>
            <person name="Kohler A."/>
            <person name="Kuo A."/>
            <person name="LaButti K."/>
            <person name="Pangilinan J."/>
            <person name="Lipzen A."/>
            <person name="Riley R."/>
            <person name="Andreopoulos W."/>
            <person name="He G."/>
            <person name="Johnson J."/>
            <person name="Nolan M."/>
            <person name="Tritt A."/>
            <person name="Barry K.W."/>
            <person name="Grigoriev I.V."/>
            <person name="Nagy L.G."/>
            <person name="Hibbett D."/>
            <person name="Henrissat B."/>
            <person name="Matheny P.B."/>
            <person name="Labbe J."/>
            <person name="Martin F.M."/>
        </authorList>
    </citation>
    <scope>NUCLEOTIDE SEQUENCE</scope>
    <source>
        <strain evidence="1">FP105234-sp</strain>
    </source>
</reference>
<dbReference type="EMBL" id="MU275972">
    <property type="protein sequence ID" value="KAI0044757.1"/>
    <property type="molecule type" value="Genomic_DNA"/>
</dbReference>
<keyword evidence="2" id="KW-1185">Reference proteome</keyword>
<reference evidence="1" key="1">
    <citation type="submission" date="2021-02" db="EMBL/GenBank/DDBJ databases">
        <authorList>
            <consortium name="DOE Joint Genome Institute"/>
            <person name="Ahrendt S."/>
            <person name="Looney B.P."/>
            <person name="Miyauchi S."/>
            <person name="Morin E."/>
            <person name="Drula E."/>
            <person name="Courty P.E."/>
            <person name="Chicoki N."/>
            <person name="Fauchery L."/>
            <person name="Kohler A."/>
            <person name="Kuo A."/>
            <person name="Labutti K."/>
            <person name="Pangilinan J."/>
            <person name="Lipzen A."/>
            <person name="Riley R."/>
            <person name="Andreopoulos W."/>
            <person name="He G."/>
            <person name="Johnson J."/>
            <person name="Barry K.W."/>
            <person name="Grigoriev I.V."/>
            <person name="Nagy L."/>
            <person name="Hibbett D."/>
            <person name="Henrissat B."/>
            <person name="Matheny P.B."/>
            <person name="Labbe J."/>
            <person name="Martin F."/>
        </authorList>
    </citation>
    <scope>NUCLEOTIDE SEQUENCE</scope>
    <source>
        <strain evidence="1">FP105234-sp</strain>
    </source>
</reference>
<comment type="caution">
    <text evidence="1">The sequence shown here is derived from an EMBL/GenBank/DDBJ whole genome shotgun (WGS) entry which is preliminary data.</text>
</comment>
<name>A0ACB8RLH6_9AGAM</name>
<proteinExistence type="predicted"/>